<sequence length="247" mass="25410">MIEMRKIIDLSLNSINESIVKRTATESLARAALQNPQDSSTPTSVYGNGNFHGQYSNTANPVTDPAITGTPSYGGVTVGASFPYNNGTSTPGTAHAASQIYDQHAYGSGEDAGMTPSHAAALAAAASGAMPQRPNDDYAYANAADAPKNGQQPSYSANGVGSPLDWRQWTRTHMQQAGTQQVGPTGEFLNTANTLMALGGREGGAQGSGQDAGAVDGSAMQAPGPSNFSWPVIMFGMGGTNGHVNQQ</sequence>
<dbReference type="Proteomes" id="UP000799428">
    <property type="component" value="Unassembled WGS sequence"/>
</dbReference>
<proteinExistence type="predicted"/>
<protein>
    <submittedName>
        <fullName evidence="1">Uncharacterized protein</fullName>
    </submittedName>
</protein>
<accession>A0A6G1K6B8</accession>
<dbReference type="AlphaFoldDB" id="A0A6G1K6B8"/>
<evidence type="ECO:0000313" key="2">
    <source>
        <dbReference type="Proteomes" id="UP000799428"/>
    </source>
</evidence>
<gene>
    <name evidence="1" type="ORF">K504DRAFT_298553</name>
</gene>
<evidence type="ECO:0000313" key="1">
    <source>
        <dbReference type="EMBL" id="KAF2708075.1"/>
    </source>
</evidence>
<dbReference type="EMBL" id="MU005772">
    <property type="protein sequence ID" value="KAF2708075.1"/>
    <property type="molecule type" value="Genomic_DNA"/>
</dbReference>
<keyword evidence="2" id="KW-1185">Reference proteome</keyword>
<reference evidence="1" key="1">
    <citation type="journal article" date="2020" name="Stud. Mycol.">
        <title>101 Dothideomycetes genomes: a test case for predicting lifestyles and emergence of pathogens.</title>
        <authorList>
            <person name="Haridas S."/>
            <person name="Albert R."/>
            <person name="Binder M."/>
            <person name="Bloem J."/>
            <person name="Labutti K."/>
            <person name="Salamov A."/>
            <person name="Andreopoulos B."/>
            <person name="Baker S."/>
            <person name="Barry K."/>
            <person name="Bills G."/>
            <person name="Bluhm B."/>
            <person name="Cannon C."/>
            <person name="Castanera R."/>
            <person name="Culley D."/>
            <person name="Daum C."/>
            <person name="Ezra D."/>
            <person name="Gonzalez J."/>
            <person name="Henrissat B."/>
            <person name="Kuo A."/>
            <person name="Liang C."/>
            <person name="Lipzen A."/>
            <person name="Lutzoni F."/>
            <person name="Magnuson J."/>
            <person name="Mondo S."/>
            <person name="Nolan M."/>
            <person name="Ohm R."/>
            <person name="Pangilinan J."/>
            <person name="Park H.-J."/>
            <person name="Ramirez L."/>
            <person name="Alfaro M."/>
            <person name="Sun H."/>
            <person name="Tritt A."/>
            <person name="Yoshinaga Y."/>
            <person name="Zwiers L.-H."/>
            <person name="Turgeon B."/>
            <person name="Goodwin S."/>
            <person name="Spatafora J."/>
            <person name="Crous P."/>
            <person name="Grigoriev I."/>
        </authorList>
    </citation>
    <scope>NUCLEOTIDE SEQUENCE</scope>
    <source>
        <strain evidence="1">CBS 279.74</strain>
    </source>
</reference>
<organism evidence="1 2">
    <name type="scientific">Pleomassaria siparia CBS 279.74</name>
    <dbReference type="NCBI Taxonomy" id="1314801"/>
    <lineage>
        <taxon>Eukaryota</taxon>
        <taxon>Fungi</taxon>
        <taxon>Dikarya</taxon>
        <taxon>Ascomycota</taxon>
        <taxon>Pezizomycotina</taxon>
        <taxon>Dothideomycetes</taxon>
        <taxon>Pleosporomycetidae</taxon>
        <taxon>Pleosporales</taxon>
        <taxon>Pleomassariaceae</taxon>
        <taxon>Pleomassaria</taxon>
    </lineage>
</organism>
<name>A0A6G1K6B8_9PLEO</name>